<comment type="similarity">
    <text evidence="2">Belongs to the ACC deaminase/D-cysteine desulfhydrase family.</text>
</comment>
<proteinExistence type="inferred from homology"/>
<dbReference type="InterPro" id="IPR001926">
    <property type="entry name" value="TrpB-like_PALP"/>
</dbReference>
<dbReference type="InterPro" id="IPR027278">
    <property type="entry name" value="ACCD_DCysDesulf"/>
</dbReference>
<evidence type="ECO:0000256" key="2">
    <source>
        <dbReference type="ARBA" id="ARBA00008639"/>
    </source>
</evidence>
<dbReference type="Pfam" id="PF00291">
    <property type="entry name" value="PALP"/>
    <property type="match status" value="1"/>
</dbReference>
<dbReference type="InterPro" id="IPR036052">
    <property type="entry name" value="TrpB-like_PALP_sf"/>
</dbReference>
<evidence type="ECO:0000313" key="5">
    <source>
        <dbReference type="EMBL" id="MBP1926993.1"/>
    </source>
</evidence>
<dbReference type="PIRSF" id="PIRSF006278">
    <property type="entry name" value="ACCD_DCysDesulf"/>
    <property type="match status" value="1"/>
</dbReference>
<reference evidence="5 6" key="1">
    <citation type="submission" date="2021-03" db="EMBL/GenBank/DDBJ databases">
        <title>Genomic Encyclopedia of Type Strains, Phase IV (KMG-IV): sequencing the most valuable type-strain genomes for metagenomic binning, comparative biology and taxonomic classification.</title>
        <authorList>
            <person name="Goeker M."/>
        </authorList>
    </citation>
    <scope>NUCLEOTIDE SEQUENCE [LARGE SCALE GENOMIC DNA]</scope>
    <source>
        <strain evidence="5 6">DSM 24004</strain>
    </source>
</reference>
<dbReference type="EMBL" id="JAGGKS010000009">
    <property type="protein sequence ID" value="MBP1926993.1"/>
    <property type="molecule type" value="Genomic_DNA"/>
</dbReference>
<evidence type="ECO:0000256" key="3">
    <source>
        <dbReference type="ARBA" id="ARBA00022898"/>
    </source>
</evidence>
<evidence type="ECO:0000313" key="6">
    <source>
        <dbReference type="Proteomes" id="UP001519342"/>
    </source>
</evidence>
<name>A0ABS4GH18_9FIRM</name>
<dbReference type="Gene3D" id="3.40.50.1100">
    <property type="match status" value="2"/>
</dbReference>
<feature type="domain" description="Tryptophan synthase beta chain-like PALP" evidence="4">
    <location>
        <begin position="11"/>
        <end position="327"/>
    </location>
</feature>
<keyword evidence="6" id="KW-1185">Reference proteome</keyword>
<dbReference type="Proteomes" id="UP001519342">
    <property type="component" value="Unassembled WGS sequence"/>
</dbReference>
<dbReference type="PANTHER" id="PTHR43780:SF2">
    <property type="entry name" value="1-AMINOCYCLOPROPANE-1-CARBOXYLATE DEAMINASE-RELATED"/>
    <property type="match status" value="1"/>
</dbReference>
<comment type="cofactor">
    <cofactor evidence="1">
        <name>pyridoxal 5'-phosphate</name>
        <dbReference type="ChEBI" id="CHEBI:597326"/>
    </cofactor>
</comment>
<accession>A0ABS4GH18</accession>
<dbReference type="SUPFAM" id="SSF53686">
    <property type="entry name" value="Tryptophan synthase beta subunit-like PLP-dependent enzymes"/>
    <property type="match status" value="1"/>
</dbReference>
<sequence>MKIEQLQKINTGFLNTPIHKLENLSRKYNTNIYIKRDDLTGFALGGNKIRKLDYLLKDALDNECTVLLTYGGPQTNHGRLTAAVSARFGLKCGIIMDGPAPQKASGNLILDKMLGADLFFMDDSNFKKKSKEIYAEKYKQLLNKTTKKVIKMYEESGDKVYVIPVGGSSELGAAGYVMAAKEIKDQLQEMRINMDYVFTGFGSVGTFGGLYLGAKYFNTEFTPIGIAVSHKNDLEIQEKVDYIKEANEFLELDVDVKLDDMWIEKEYVGISYNVPDSETRKYVYMMAREEAIILDPCYTGKAFRGMIEMIESGKIKENSNIMLIHTGGAPGLFSEGHSEAMQQELWGEGHKEFILRN</sequence>
<dbReference type="PANTHER" id="PTHR43780">
    <property type="entry name" value="1-AMINOCYCLOPROPANE-1-CARBOXYLATE DEAMINASE-RELATED"/>
    <property type="match status" value="1"/>
</dbReference>
<keyword evidence="3" id="KW-0663">Pyridoxal phosphate</keyword>
<gene>
    <name evidence="5" type="ORF">J2Z76_002865</name>
</gene>
<dbReference type="RefSeq" id="WP_209512709.1">
    <property type="nucleotide sequence ID" value="NZ_JAGGKS010000009.1"/>
</dbReference>
<comment type="caution">
    <text evidence="5">The sequence shown here is derived from an EMBL/GenBank/DDBJ whole genome shotgun (WGS) entry which is preliminary data.</text>
</comment>
<organism evidence="5 6">
    <name type="scientific">Sedimentibacter acidaminivorans</name>
    <dbReference type="NCBI Taxonomy" id="913099"/>
    <lineage>
        <taxon>Bacteria</taxon>
        <taxon>Bacillati</taxon>
        <taxon>Bacillota</taxon>
        <taxon>Tissierellia</taxon>
        <taxon>Sedimentibacter</taxon>
    </lineage>
</organism>
<protein>
    <submittedName>
        <fullName evidence="5">D-cysteine desulfhydrase family pyridoxal phosphate-dependent enzyme</fullName>
    </submittedName>
</protein>
<evidence type="ECO:0000259" key="4">
    <source>
        <dbReference type="Pfam" id="PF00291"/>
    </source>
</evidence>
<evidence type="ECO:0000256" key="1">
    <source>
        <dbReference type="ARBA" id="ARBA00001933"/>
    </source>
</evidence>